<organism evidence="1 2">
    <name type="scientific">Senna tora</name>
    <dbReference type="NCBI Taxonomy" id="362788"/>
    <lineage>
        <taxon>Eukaryota</taxon>
        <taxon>Viridiplantae</taxon>
        <taxon>Streptophyta</taxon>
        <taxon>Embryophyta</taxon>
        <taxon>Tracheophyta</taxon>
        <taxon>Spermatophyta</taxon>
        <taxon>Magnoliopsida</taxon>
        <taxon>eudicotyledons</taxon>
        <taxon>Gunneridae</taxon>
        <taxon>Pentapetalae</taxon>
        <taxon>rosids</taxon>
        <taxon>fabids</taxon>
        <taxon>Fabales</taxon>
        <taxon>Fabaceae</taxon>
        <taxon>Caesalpinioideae</taxon>
        <taxon>Cassia clade</taxon>
        <taxon>Senna</taxon>
    </lineage>
</organism>
<dbReference type="Proteomes" id="UP000634136">
    <property type="component" value="Unassembled WGS sequence"/>
</dbReference>
<proteinExistence type="predicted"/>
<keyword evidence="2" id="KW-1185">Reference proteome</keyword>
<dbReference type="EMBL" id="JAAIUW010000010">
    <property type="protein sequence ID" value="KAF7811387.1"/>
    <property type="molecule type" value="Genomic_DNA"/>
</dbReference>
<accession>A0A834W6T5</accession>
<dbReference type="AlphaFoldDB" id="A0A834W6T5"/>
<reference evidence="1" key="1">
    <citation type="submission" date="2020-09" db="EMBL/GenBank/DDBJ databases">
        <title>Genome-Enabled Discovery of Anthraquinone Biosynthesis in Senna tora.</title>
        <authorList>
            <person name="Kang S.-H."/>
            <person name="Pandey R.P."/>
            <person name="Lee C.-M."/>
            <person name="Sim J.-S."/>
            <person name="Jeong J.-T."/>
            <person name="Choi B.-S."/>
            <person name="Jung M."/>
            <person name="Ginzburg D."/>
            <person name="Zhao K."/>
            <person name="Won S.Y."/>
            <person name="Oh T.-J."/>
            <person name="Yu Y."/>
            <person name="Kim N.-H."/>
            <person name="Lee O.R."/>
            <person name="Lee T.-H."/>
            <person name="Bashyal P."/>
            <person name="Kim T.-S."/>
            <person name="Lee W.-H."/>
            <person name="Kawkins C."/>
            <person name="Kim C.-K."/>
            <person name="Kim J.S."/>
            <person name="Ahn B.O."/>
            <person name="Rhee S.Y."/>
            <person name="Sohng J.K."/>
        </authorList>
    </citation>
    <scope>NUCLEOTIDE SEQUENCE</scope>
    <source>
        <tissue evidence="1">Leaf</tissue>
    </source>
</reference>
<name>A0A834W6T5_9FABA</name>
<protein>
    <submittedName>
        <fullName evidence="1">Uncharacterized protein</fullName>
    </submittedName>
</protein>
<evidence type="ECO:0000313" key="2">
    <source>
        <dbReference type="Proteomes" id="UP000634136"/>
    </source>
</evidence>
<sequence>MGRTTIIFSNKAITERKRTIEHQQARRTRVRMRTA</sequence>
<comment type="caution">
    <text evidence="1">The sequence shown here is derived from an EMBL/GenBank/DDBJ whole genome shotgun (WGS) entry which is preliminary data.</text>
</comment>
<evidence type="ECO:0000313" key="1">
    <source>
        <dbReference type="EMBL" id="KAF7811387.1"/>
    </source>
</evidence>
<gene>
    <name evidence="1" type="ORF">G2W53_032363</name>
</gene>